<keyword evidence="3" id="KW-0808">Transferase</keyword>
<dbReference type="Proteomes" id="UP000593875">
    <property type="component" value="Plasmid unnamed1"/>
</dbReference>
<dbReference type="EMBL" id="CP062942">
    <property type="protein sequence ID" value="QOL52277.1"/>
    <property type="molecule type" value="Genomic_DNA"/>
</dbReference>
<gene>
    <name evidence="2" type="ORF">LPB04_11550</name>
    <name evidence="3" type="ORF">LPB04_23475</name>
</gene>
<dbReference type="Pfam" id="PF08241">
    <property type="entry name" value="Methyltransf_11"/>
    <property type="match status" value="1"/>
</dbReference>
<proteinExistence type="predicted"/>
<dbReference type="PANTHER" id="PTHR42912">
    <property type="entry name" value="METHYLTRANSFERASE"/>
    <property type="match status" value="1"/>
</dbReference>
<dbReference type="RefSeq" id="WP_193688792.1">
    <property type="nucleotide sequence ID" value="NZ_CP062941.1"/>
</dbReference>
<protein>
    <submittedName>
        <fullName evidence="3">Methyltransferase domain-containing protein</fullName>
    </submittedName>
</protein>
<keyword evidence="3" id="KW-0489">Methyltransferase</keyword>
<dbReference type="CDD" id="cd02440">
    <property type="entry name" value="AdoMet_MTases"/>
    <property type="match status" value="1"/>
</dbReference>
<accession>A0A7L9UBL2</accession>
<evidence type="ECO:0000313" key="2">
    <source>
        <dbReference type="EMBL" id="QOL51819.1"/>
    </source>
</evidence>
<keyword evidence="4" id="KW-1185">Reference proteome</keyword>
<dbReference type="PANTHER" id="PTHR42912:SF93">
    <property type="entry name" value="N6-ADENOSINE-METHYLTRANSFERASE TMT1A"/>
    <property type="match status" value="1"/>
</dbReference>
<dbReference type="SUPFAM" id="SSF53335">
    <property type="entry name" value="S-adenosyl-L-methionine-dependent methyltransferases"/>
    <property type="match status" value="1"/>
</dbReference>
<geneLocation type="plasmid" evidence="3 4">
    <name>unnamed1</name>
</geneLocation>
<reference evidence="3 4" key="1">
    <citation type="submission" date="2020-10" db="EMBL/GenBank/DDBJ databases">
        <title>Genome sequencing of Massilia sp. LPB0304.</title>
        <authorList>
            <person name="Kim J."/>
        </authorList>
    </citation>
    <scope>NUCLEOTIDE SEQUENCE [LARGE SCALE GENOMIC DNA]</scope>
    <source>
        <strain evidence="3 4">LPB0304</strain>
        <plasmid evidence="3 4">unnamed1</plasmid>
    </source>
</reference>
<dbReference type="KEGG" id="mlir:LPB04_11550"/>
<dbReference type="InterPro" id="IPR029063">
    <property type="entry name" value="SAM-dependent_MTases_sf"/>
</dbReference>
<dbReference type="InterPro" id="IPR050508">
    <property type="entry name" value="Methyltransf_Superfamily"/>
</dbReference>
<dbReference type="InterPro" id="IPR013216">
    <property type="entry name" value="Methyltransf_11"/>
</dbReference>
<name>A0A7L9UBL2_9BURK</name>
<evidence type="ECO:0000259" key="1">
    <source>
        <dbReference type="Pfam" id="PF08241"/>
    </source>
</evidence>
<dbReference type="Gene3D" id="3.40.50.150">
    <property type="entry name" value="Vaccinia Virus protein VP39"/>
    <property type="match status" value="1"/>
</dbReference>
<feature type="domain" description="Methyltransferase type 11" evidence="1">
    <location>
        <begin position="146"/>
        <end position="244"/>
    </location>
</feature>
<evidence type="ECO:0000313" key="3">
    <source>
        <dbReference type="EMBL" id="QOL52277.1"/>
    </source>
</evidence>
<organism evidence="3 4">
    <name type="scientific">Massilia litorea</name>
    <dbReference type="NCBI Taxonomy" id="2769491"/>
    <lineage>
        <taxon>Bacteria</taxon>
        <taxon>Pseudomonadati</taxon>
        <taxon>Pseudomonadota</taxon>
        <taxon>Betaproteobacteria</taxon>
        <taxon>Burkholderiales</taxon>
        <taxon>Oxalobacteraceae</taxon>
        <taxon>Telluria group</taxon>
        <taxon>Massilia</taxon>
    </lineage>
</organism>
<dbReference type="GO" id="GO:0032259">
    <property type="term" value="P:methylation"/>
    <property type="evidence" value="ECO:0007669"/>
    <property type="project" value="UniProtKB-KW"/>
</dbReference>
<sequence length="293" mass="31920">MDHRAASIQQIVDRYLRAEASVSMIVMELVQHTEDTSALARILPTLTGDPAKLRALAQHLADNAAGCRTIVSMIRQRLDSPEPASDTEEGIERCRRLFDASVAQSEESSVALYSLGNPELLAAATDEVIGVMDDWGVLKPDRDAIEIGCGIGRLMAPLSSRLRSVSGTDVSPGMIAAATRRLAACSNTSVLLTDGKDLSAWEAASVDLVYSVDTFPYVVLSGRALVERHFEEVRRVLRPGGDFVLFNYAYGRSREEVNGEVLGLAQQAQLQVIRADVSPFHIWNGVGWQLRKA</sequence>
<evidence type="ECO:0000313" key="4">
    <source>
        <dbReference type="Proteomes" id="UP000593875"/>
    </source>
</evidence>
<dbReference type="KEGG" id="mlir:LPB04_23475"/>
<dbReference type="AlphaFoldDB" id="A0A7L9UBL2"/>
<keyword evidence="3" id="KW-0614">Plasmid</keyword>
<dbReference type="GO" id="GO:0008757">
    <property type="term" value="F:S-adenosylmethionine-dependent methyltransferase activity"/>
    <property type="evidence" value="ECO:0007669"/>
    <property type="project" value="InterPro"/>
</dbReference>
<dbReference type="Proteomes" id="UP000593875">
    <property type="component" value="Chromosome"/>
</dbReference>
<dbReference type="EMBL" id="CP062941">
    <property type="protein sequence ID" value="QOL51819.1"/>
    <property type="molecule type" value="Genomic_DNA"/>
</dbReference>